<reference evidence="10 11" key="1">
    <citation type="journal article" date="2006" name="Science">
        <title>The genome of black cottonwood, Populus trichocarpa (Torr. &amp; Gray).</title>
        <authorList>
            <person name="Tuskan G.A."/>
            <person name="Difazio S."/>
            <person name="Jansson S."/>
            <person name="Bohlmann J."/>
            <person name="Grigoriev I."/>
            <person name="Hellsten U."/>
            <person name="Putnam N."/>
            <person name="Ralph S."/>
            <person name="Rombauts S."/>
            <person name="Salamov A."/>
            <person name="Schein J."/>
            <person name="Sterck L."/>
            <person name="Aerts A."/>
            <person name="Bhalerao R.R."/>
            <person name="Bhalerao R.P."/>
            <person name="Blaudez D."/>
            <person name="Boerjan W."/>
            <person name="Brun A."/>
            <person name="Brunner A."/>
            <person name="Busov V."/>
            <person name="Campbell M."/>
            <person name="Carlson J."/>
            <person name="Chalot M."/>
            <person name="Chapman J."/>
            <person name="Chen G.L."/>
            <person name="Cooper D."/>
            <person name="Coutinho P.M."/>
            <person name="Couturier J."/>
            <person name="Covert S."/>
            <person name="Cronk Q."/>
            <person name="Cunningham R."/>
            <person name="Davis J."/>
            <person name="Degroeve S."/>
            <person name="Dejardin A."/>
            <person name="Depamphilis C."/>
            <person name="Detter J."/>
            <person name="Dirks B."/>
            <person name="Dubchak I."/>
            <person name="Duplessis S."/>
            <person name="Ehlting J."/>
            <person name="Ellis B."/>
            <person name="Gendler K."/>
            <person name="Goodstein D."/>
            <person name="Gribskov M."/>
            <person name="Grimwood J."/>
            <person name="Groover A."/>
            <person name="Gunter L."/>
            <person name="Hamberger B."/>
            <person name="Heinze B."/>
            <person name="Helariutta Y."/>
            <person name="Henrissat B."/>
            <person name="Holligan D."/>
            <person name="Holt R."/>
            <person name="Huang W."/>
            <person name="Islam-Faridi N."/>
            <person name="Jones S."/>
            <person name="Jones-Rhoades M."/>
            <person name="Jorgensen R."/>
            <person name="Joshi C."/>
            <person name="Kangasjarvi J."/>
            <person name="Karlsson J."/>
            <person name="Kelleher C."/>
            <person name="Kirkpatrick R."/>
            <person name="Kirst M."/>
            <person name="Kohler A."/>
            <person name="Kalluri U."/>
            <person name="Larimer F."/>
            <person name="Leebens-Mack J."/>
            <person name="Leple J.C."/>
            <person name="Locascio P."/>
            <person name="Lou Y."/>
            <person name="Lucas S."/>
            <person name="Martin F."/>
            <person name="Montanini B."/>
            <person name="Napoli C."/>
            <person name="Nelson D.R."/>
            <person name="Nelson C."/>
            <person name="Nieminen K."/>
            <person name="Nilsson O."/>
            <person name="Pereda V."/>
            <person name="Peter G."/>
            <person name="Philippe R."/>
            <person name="Pilate G."/>
            <person name="Poliakov A."/>
            <person name="Razumovskaya J."/>
            <person name="Richardson P."/>
            <person name="Rinaldi C."/>
            <person name="Ritland K."/>
            <person name="Rouze P."/>
            <person name="Ryaboy D."/>
            <person name="Schmutz J."/>
            <person name="Schrader J."/>
            <person name="Segerman B."/>
            <person name="Shin H."/>
            <person name="Siddiqui A."/>
            <person name="Sterky F."/>
            <person name="Terry A."/>
            <person name="Tsai C.J."/>
            <person name="Uberbacher E."/>
            <person name="Unneberg P."/>
            <person name="Vahala J."/>
            <person name="Wall K."/>
            <person name="Wessler S."/>
            <person name="Yang G."/>
            <person name="Yin T."/>
            <person name="Douglas C."/>
            <person name="Marra M."/>
            <person name="Sandberg G."/>
            <person name="Van de Peer Y."/>
            <person name="Rokhsar D."/>
        </authorList>
    </citation>
    <scope>NUCLEOTIDE SEQUENCE [LARGE SCALE GENOMIC DNA]</scope>
    <source>
        <strain evidence="11">cv. Nisqually</strain>
    </source>
</reference>
<dbReference type="GO" id="GO:0046872">
    <property type="term" value="F:metal ion binding"/>
    <property type="evidence" value="ECO:0007669"/>
    <property type="project" value="UniProtKB-KW"/>
</dbReference>
<gene>
    <name evidence="10" type="ORF">POPTR_011G095300</name>
</gene>
<keyword evidence="4" id="KW-0479">Metal-binding</keyword>
<dbReference type="PIRSF" id="PIRSF000036">
    <property type="entry name" value="PsbE"/>
    <property type="match status" value="1"/>
</dbReference>
<dbReference type="GO" id="GO:0009767">
    <property type="term" value="P:photosynthetic electron transport chain"/>
    <property type="evidence" value="ECO:0007669"/>
    <property type="project" value="InterPro"/>
</dbReference>
<evidence type="ECO:0000313" key="11">
    <source>
        <dbReference type="Proteomes" id="UP000006729"/>
    </source>
</evidence>
<keyword evidence="2" id="KW-0602">Photosynthesis</keyword>
<evidence type="ECO:0000256" key="5">
    <source>
        <dbReference type="ARBA" id="ARBA00022982"/>
    </source>
</evidence>
<evidence type="ECO:0000256" key="4">
    <source>
        <dbReference type="ARBA" id="ARBA00022723"/>
    </source>
</evidence>
<evidence type="ECO:0000256" key="8">
    <source>
        <dbReference type="SAM" id="Phobius"/>
    </source>
</evidence>
<keyword evidence="8" id="KW-0472">Membrane</keyword>
<feature type="domain" description="Photosystem II cytochrome b559 alpha subunit lumenal region" evidence="9">
    <location>
        <begin position="42"/>
        <end position="79"/>
    </location>
</feature>
<dbReference type="PANTHER" id="PTHR33391">
    <property type="entry name" value="CYTOCHROME B559 SUBUNIT BETA-RELATED"/>
    <property type="match status" value="1"/>
</dbReference>
<evidence type="ECO:0000256" key="6">
    <source>
        <dbReference type="ARBA" id="ARBA00023004"/>
    </source>
</evidence>
<dbReference type="NCBIfam" id="TIGR01332">
    <property type="entry name" value="cyt_b559_alpha"/>
    <property type="match status" value="1"/>
</dbReference>
<name>A0A2K1YHW4_POPTR</name>
<keyword evidence="1" id="KW-0813">Transport</keyword>
<evidence type="ECO:0000256" key="3">
    <source>
        <dbReference type="ARBA" id="ARBA00022617"/>
    </source>
</evidence>
<evidence type="ECO:0000256" key="7">
    <source>
        <dbReference type="ARBA" id="ARBA00023276"/>
    </source>
</evidence>
<dbReference type="STRING" id="3694.A0A2K1YHW4"/>
<evidence type="ECO:0000256" key="1">
    <source>
        <dbReference type="ARBA" id="ARBA00022448"/>
    </source>
</evidence>
<dbReference type="InterPro" id="IPR037025">
    <property type="entry name" value="PSII_cyt_b559_asu_sf"/>
</dbReference>
<dbReference type="SUPFAM" id="SSF161045">
    <property type="entry name" value="Cytochrome b559 subunits"/>
    <property type="match status" value="1"/>
</dbReference>
<keyword evidence="5" id="KW-0249">Electron transport</keyword>
<dbReference type="InterPro" id="IPR006217">
    <property type="entry name" value="PSII_cyt_b559_asu"/>
</dbReference>
<accession>A0A2K1YHW4</accession>
<dbReference type="InterPro" id="IPR013082">
    <property type="entry name" value="PSII_cytb559_asu_lum"/>
</dbReference>
<dbReference type="AlphaFoldDB" id="A0A2K1YHW4"/>
<dbReference type="Pfam" id="PF00284">
    <property type="entry name" value="Cytochrom_B559a"/>
    <property type="match status" value="1"/>
</dbReference>
<dbReference type="GO" id="GO:0009579">
    <property type="term" value="C:thylakoid"/>
    <property type="evidence" value="ECO:0000318"/>
    <property type="project" value="GO_Central"/>
</dbReference>
<proteinExistence type="predicted"/>
<organism evidence="10 11">
    <name type="scientific">Populus trichocarpa</name>
    <name type="common">Western balsam poplar</name>
    <name type="synonym">Populus balsamifera subsp. trichocarpa</name>
    <dbReference type="NCBI Taxonomy" id="3694"/>
    <lineage>
        <taxon>Eukaryota</taxon>
        <taxon>Viridiplantae</taxon>
        <taxon>Streptophyta</taxon>
        <taxon>Embryophyta</taxon>
        <taxon>Tracheophyta</taxon>
        <taxon>Spermatophyta</taxon>
        <taxon>Magnoliopsida</taxon>
        <taxon>eudicotyledons</taxon>
        <taxon>Gunneridae</taxon>
        <taxon>Pentapetalae</taxon>
        <taxon>rosids</taxon>
        <taxon>fabids</taxon>
        <taxon>Malpighiales</taxon>
        <taxon>Salicaceae</taxon>
        <taxon>Saliceae</taxon>
        <taxon>Populus</taxon>
    </lineage>
</organism>
<evidence type="ECO:0000313" key="10">
    <source>
        <dbReference type="EMBL" id="PNT12612.1"/>
    </source>
</evidence>
<feature type="transmembrane region" description="Helical" evidence="8">
    <location>
        <begin position="20"/>
        <end position="47"/>
    </location>
</feature>
<dbReference type="Proteomes" id="UP000006729">
    <property type="component" value="Chromosome 11"/>
</dbReference>
<evidence type="ECO:0000259" key="9">
    <source>
        <dbReference type="Pfam" id="PF00284"/>
    </source>
</evidence>
<keyword evidence="3" id="KW-0349">Heme</keyword>
<keyword evidence="8" id="KW-0812">Transmembrane</keyword>
<dbReference type="InParanoid" id="A0A2K1YHW4"/>
<evidence type="ECO:0000256" key="2">
    <source>
        <dbReference type="ARBA" id="ARBA00022531"/>
    </source>
</evidence>
<dbReference type="PANTHER" id="PTHR33391:SF9">
    <property type="entry name" value="CYTOCHROME B559 SUBUNIT BETA-RELATED"/>
    <property type="match status" value="1"/>
</dbReference>
<dbReference type="EMBL" id="CM009300">
    <property type="protein sequence ID" value="PNT12612.1"/>
    <property type="molecule type" value="Genomic_DNA"/>
</dbReference>
<sequence length="83" mass="9677">MSGSIRKHSFIDIITRIQYWIIHSITIHSLFIADWLFVSIGLAYGVFGSPCPNEHFTESRQGIPLITSRFDPLKQLHELIRYF</sequence>
<dbReference type="GO" id="GO:0020037">
    <property type="term" value="F:heme binding"/>
    <property type="evidence" value="ECO:0007669"/>
    <property type="project" value="InterPro"/>
</dbReference>
<protein>
    <recommendedName>
        <fullName evidence="9">Photosystem II cytochrome b559 alpha subunit lumenal region domain-containing protein</fullName>
    </recommendedName>
</protein>
<keyword evidence="6" id="KW-0408">Iron</keyword>
<dbReference type="Gene3D" id="1.20.5.860">
    <property type="entry name" value="Photosystem II cytochrome b559, alpha subunit"/>
    <property type="match status" value="1"/>
</dbReference>
<dbReference type="GO" id="GO:0009523">
    <property type="term" value="C:photosystem II"/>
    <property type="evidence" value="ECO:0007669"/>
    <property type="project" value="UniProtKB-KW"/>
</dbReference>
<keyword evidence="8" id="KW-1133">Transmembrane helix</keyword>
<keyword evidence="11" id="KW-1185">Reference proteome</keyword>
<keyword evidence="7" id="KW-0604">Photosystem II</keyword>